<evidence type="ECO:0000259" key="1">
    <source>
        <dbReference type="Pfam" id="PF14292"/>
    </source>
</evidence>
<dbReference type="EMBL" id="SWMU01000003">
    <property type="protein sequence ID" value="TKS55939.1"/>
    <property type="molecule type" value="Genomic_DNA"/>
</dbReference>
<gene>
    <name evidence="2" type="ORF">FCN74_07865</name>
</gene>
<organism evidence="2 3">
    <name type="scientific">Mesohalobacter halotolerans</name>
    <dbReference type="NCBI Taxonomy" id="1883405"/>
    <lineage>
        <taxon>Bacteria</taxon>
        <taxon>Pseudomonadati</taxon>
        <taxon>Bacteroidota</taxon>
        <taxon>Flavobacteriia</taxon>
        <taxon>Flavobacteriales</taxon>
        <taxon>Flavobacteriaceae</taxon>
        <taxon>Mesohalobacter</taxon>
    </lineage>
</organism>
<dbReference type="Gene3D" id="2.60.40.3620">
    <property type="match status" value="2"/>
</dbReference>
<dbReference type="GO" id="GO:0019867">
    <property type="term" value="C:outer membrane"/>
    <property type="evidence" value="ECO:0007669"/>
    <property type="project" value="InterPro"/>
</dbReference>
<evidence type="ECO:0000313" key="2">
    <source>
        <dbReference type="EMBL" id="TKS55939.1"/>
    </source>
</evidence>
<feature type="domain" description="SusE outer membrane protein" evidence="1">
    <location>
        <begin position="31"/>
        <end position="120"/>
    </location>
</feature>
<name>A0A4U5TPB7_9FLAO</name>
<dbReference type="GO" id="GO:2001070">
    <property type="term" value="F:starch binding"/>
    <property type="evidence" value="ECO:0007669"/>
    <property type="project" value="InterPro"/>
</dbReference>
<dbReference type="AlphaFoldDB" id="A0A4U5TPB7"/>
<accession>A0A4U5TPB7</accession>
<evidence type="ECO:0000313" key="3">
    <source>
        <dbReference type="Proteomes" id="UP000306552"/>
    </source>
</evidence>
<keyword evidence="3" id="KW-1185">Reference proteome</keyword>
<dbReference type="OrthoDB" id="975117at2"/>
<sequence>MKNKFLILTIICLGLFGLKSCTDDDNFRFQTPAEVEQLTITNSLLGEYLLSTQTFPNIAERFTWETPDFGVESNISYNLEYSVDGTFENPIVVGSTTETQLSINVEQLWNLATTELGLDNDPETFLVDDNGDPILDEAGNPIPNDSGEMFFRVVGDLGTNEADNSPSSISDVQILFVRLLSNDGGGEVALRNLFLVGDATAPGWDNNNNNPPIVRDPENQNVYTFTGKFLGDPAAFKLLEQRGAWQPQWGLSEGALASSEDLGSDPDVFNIPGGEGYYSITVDIDNATFDIQSFDESGSTTFATIGIIGSATTGDDSGWSADMDMTQSTFDPHLWYMTGLELFDGEAKFRADDDWAVNWGANTELTGFASQDGPNIPVAAGTYDVWFNDLTETYVFVRLEE</sequence>
<reference evidence="2 3" key="1">
    <citation type="submission" date="2019-04" db="EMBL/GenBank/DDBJ databases">
        <title>Psychroflexus halotolerans sp. nov., isolated from a marine solar saltern.</title>
        <authorList>
            <person name="Feng X."/>
        </authorList>
    </citation>
    <scope>NUCLEOTIDE SEQUENCE [LARGE SCALE GENOMIC DNA]</scope>
    <source>
        <strain evidence="2 3">WDS2C27</strain>
    </source>
</reference>
<dbReference type="InterPro" id="IPR025970">
    <property type="entry name" value="SusE"/>
</dbReference>
<proteinExistence type="predicted"/>
<dbReference type="Proteomes" id="UP000306552">
    <property type="component" value="Unassembled WGS sequence"/>
</dbReference>
<dbReference type="Pfam" id="PF14292">
    <property type="entry name" value="SusE"/>
    <property type="match status" value="1"/>
</dbReference>
<protein>
    <submittedName>
        <fullName evidence="2">SusF/SusE family outer membrane protein</fullName>
    </submittedName>
</protein>
<comment type="caution">
    <text evidence="2">The sequence shown here is derived from an EMBL/GenBank/DDBJ whole genome shotgun (WGS) entry which is preliminary data.</text>
</comment>
<dbReference type="RefSeq" id="WP_138932054.1">
    <property type="nucleotide sequence ID" value="NZ_SWMU01000003.1"/>
</dbReference>